<evidence type="ECO:0000256" key="5">
    <source>
        <dbReference type="PROSITE-ProRule" id="PRU00335"/>
    </source>
</evidence>
<feature type="domain" description="HTH tetR-type" evidence="7">
    <location>
        <begin position="10"/>
        <end position="70"/>
    </location>
</feature>
<keyword evidence="1" id="KW-0678">Repressor</keyword>
<name>A0AA94JCU7_9GAMM</name>
<dbReference type="PANTHER" id="PTHR30055:SF240">
    <property type="entry name" value="HTH-TYPE TRANSCRIPTIONAL REGULATOR ACRR"/>
    <property type="match status" value="1"/>
</dbReference>
<evidence type="ECO:0000256" key="6">
    <source>
        <dbReference type="SAM" id="Phobius"/>
    </source>
</evidence>
<keyword evidence="3 5" id="KW-0238">DNA-binding</keyword>
<dbReference type="Pfam" id="PF00440">
    <property type="entry name" value="TetR_N"/>
    <property type="match status" value="1"/>
</dbReference>
<dbReference type="GO" id="GO:0003700">
    <property type="term" value="F:DNA-binding transcription factor activity"/>
    <property type="evidence" value="ECO:0007669"/>
    <property type="project" value="TreeGrafter"/>
</dbReference>
<dbReference type="PANTHER" id="PTHR30055">
    <property type="entry name" value="HTH-TYPE TRANSCRIPTIONAL REGULATOR RUTR"/>
    <property type="match status" value="1"/>
</dbReference>
<dbReference type="RefSeq" id="WP_105307504.1">
    <property type="nucleotide sequence ID" value="NZ_PIPS01000004.1"/>
</dbReference>
<evidence type="ECO:0000256" key="1">
    <source>
        <dbReference type="ARBA" id="ARBA00022491"/>
    </source>
</evidence>
<protein>
    <submittedName>
        <fullName evidence="8">Multidrug transporter AcrB</fullName>
    </submittedName>
</protein>
<sequence length="207" mass="23779">MVRRTKEDAMETRAKLLDAAEYLFGKNGVSRTSMAQVAEQAGVTRGAIYHHFSNKQDLIESLMDRVRLPIDEMREQIAELDNYDALEEVRQRTIEFLTRIKTNDRVQALASILLHKCEYIDEVNPIKLRHVSGRNECIGDFEQLFHKAQRDGQLKNGIDSRMAVIGLFSMVDGLIYNWLLDSDYFDLVDYGEKAITIYLDGLNQSSN</sequence>
<evidence type="ECO:0000259" key="7">
    <source>
        <dbReference type="PROSITE" id="PS50977"/>
    </source>
</evidence>
<dbReference type="InterPro" id="IPR001647">
    <property type="entry name" value="HTH_TetR"/>
</dbReference>
<dbReference type="InterPro" id="IPR013572">
    <property type="entry name" value="Tscrpt_reg_MAATS_C"/>
</dbReference>
<keyword evidence="2" id="KW-0805">Transcription regulation</keyword>
<proteinExistence type="predicted"/>
<dbReference type="AlphaFoldDB" id="A0AA94JCU7"/>
<comment type="caution">
    <text evidence="8">The sequence shown here is derived from an EMBL/GenBank/DDBJ whole genome shotgun (WGS) entry which is preliminary data.</text>
</comment>
<dbReference type="Gene3D" id="1.10.357.10">
    <property type="entry name" value="Tetracycline Repressor, domain 2"/>
    <property type="match status" value="1"/>
</dbReference>
<keyword evidence="4" id="KW-0804">Transcription</keyword>
<feature type="transmembrane region" description="Helical" evidence="6">
    <location>
        <begin position="162"/>
        <end position="180"/>
    </location>
</feature>
<evidence type="ECO:0000256" key="4">
    <source>
        <dbReference type="ARBA" id="ARBA00023163"/>
    </source>
</evidence>
<feature type="DNA-binding region" description="H-T-H motif" evidence="5">
    <location>
        <begin position="33"/>
        <end position="52"/>
    </location>
</feature>
<dbReference type="PRINTS" id="PR00455">
    <property type="entry name" value="HTHTETR"/>
</dbReference>
<dbReference type="GO" id="GO:0000976">
    <property type="term" value="F:transcription cis-regulatory region binding"/>
    <property type="evidence" value="ECO:0007669"/>
    <property type="project" value="TreeGrafter"/>
</dbReference>
<keyword evidence="9" id="KW-1185">Reference proteome</keyword>
<dbReference type="Proteomes" id="UP000286680">
    <property type="component" value="Unassembled WGS sequence"/>
</dbReference>
<dbReference type="PROSITE" id="PS50977">
    <property type="entry name" value="HTH_TETR_2"/>
    <property type="match status" value="1"/>
</dbReference>
<dbReference type="EMBL" id="PIPS01000004">
    <property type="protein sequence ID" value="RUO40330.1"/>
    <property type="molecule type" value="Genomic_DNA"/>
</dbReference>
<accession>A0AA94JCU7</accession>
<evidence type="ECO:0000256" key="2">
    <source>
        <dbReference type="ARBA" id="ARBA00023015"/>
    </source>
</evidence>
<organism evidence="8 9">
    <name type="scientific">Idiomarina aquatica</name>
    <dbReference type="NCBI Taxonomy" id="1327752"/>
    <lineage>
        <taxon>Bacteria</taxon>
        <taxon>Pseudomonadati</taxon>
        <taxon>Pseudomonadota</taxon>
        <taxon>Gammaproteobacteria</taxon>
        <taxon>Alteromonadales</taxon>
        <taxon>Idiomarinaceae</taxon>
        <taxon>Idiomarina</taxon>
    </lineage>
</organism>
<dbReference type="InterPro" id="IPR050109">
    <property type="entry name" value="HTH-type_TetR-like_transc_reg"/>
</dbReference>
<dbReference type="InterPro" id="IPR009057">
    <property type="entry name" value="Homeodomain-like_sf"/>
</dbReference>
<evidence type="ECO:0000313" key="9">
    <source>
        <dbReference type="Proteomes" id="UP000286680"/>
    </source>
</evidence>
<reference evidence="9" key="1">
    <citation type="journal article" date="2018" name="Front. Microbiol.">
        <title>Genome-Based Analysis Reveals the Taxonomy and Diversity of the Family Idiomarinaceae.</title>
        <authorList>
            <person name="Liu Y."/>
            <person name="Lai Q."/>
            <person name="Shao Z."/>
        </authorList>
    </citation>
    <scope>NUCLEOTIDE SEQUENCE [LARGE SCALE GENOMIC DNA]</scope>
    <source>
        <strain evidence="9">SN-14</strain>
    </source>
</reference>
<dbReference type="SUPFAM" id="SSF46689">
    <property type="entry name" value="Homeodomain-like"/>
    <property type="match status" value="1"/>
</dbReference>
<keyword evidence="6" id="KW-0812">Transmembrane</keyword>
<evidence type="ECO:0000256" key="3">
    <source>
        <dbReference type="ARBA" id="ARBA00023125"/>
    </source>
</evidence>
<gene>
    <name evidence="8" type="ORF">CWE23_12050</name>
</gene>
<dbReference type="PROSITE" id="PS01081">
    <property type="entry name" value="HTH_TETR_1"/>
    <property type="match status" value="1"/>
</dbReference>
<dbReference type="Pfam" id="PF08361">
    <property type="entry name" value="TetR_C_2"/>
    <property type="match status" value="1"/>
</dbReference>
<dbReference type="InterPro" id="IPR036271">
    <property type="entry name" value="Tet_transcr_reg_TetR-rel_C_sf"/>
</dbReference>
<dbReference type="SUPFAM" id="SSF48498">
    <property type="entry name" value="Tetracyclin repressor-like, C-terminal domain"/>
    <property type="match status" value="1"/>
</dbReference>
<keyword evidence="6" id="KW-0472">Membrane</keyword>
<keyword evidence="6" id="KW-1133">Transmembrane helix</keyword>
<evidence type="ECO:0000313" key="8">
    <source>
        <dbReference type="EMBL" id="RUO40330.1"/>
    </source>
</evidence>
<dbReference type="InterPro" id="IPR023772">
    <property type="entry name" value="DNA-bd_HTH_TetR-type_CS"/>
</dbReference>